<proteinExistence type="predicted"/>
<dbReference type="AlphaFoldDB" id="A0AAU2VHS3"/>
<dbReference type="EMBL" id="CP108313">
    <property type="protein sequence ID" value="WTW67017.1"/>
    <property type="molecule type" value="Genomic_DNA"/>
</dbReference>
<evidence type="ECO:0000313" key="3">
    <source>
        <dbReference type="EMBL" id="WTW67017.1"/>
    </source>
</evidence>
<evidence type="ECO:0000256" key="2">
    <source>
        <dbReference type="SAM" id="SignalP"/>
    </source>
</evidence>
<sequence length="532" mass="56729">MSPLFPLSRSGPARALALTLALCATALMVAGSPAAAGEIPRAPGHRLVSDYTGAPATASPVPGQAPPQHPFLAPNGRSGMHADAAGSGTHPYSGPLGRDPRVSSEQIAPLGGECATATFDSAGRLITVCGTFTGFLLKLLDPRTLDTLAEYTLPQRSSTVEAITRLDFSKIFKDTSGGAYFYLDDQDRVVLADSRQHVQRIAHEQAPDGSWRFVVDDDWDLTGQVPHDCVSWTNLYPSGTCDPVTSVMPDWQGRIWWVTRLGRIGTVDPQTSAIRSTQLPGEEIQNSFSVAEDGVSIVTDHALYSFAASDDGTPAVQWRQAYDRGTGTKPGSVNQGSGTTPDLFGDGDDYVAITDNADDRMNVLVYRRGLGVPDGQRLVCKVPVFGSGASTTDNSMISWGNSLVVENNYGYENLTSLLLGRSVVGGAARIDVRPDGSGCDTVWESAVRSPSTVPKLSTANGLLYFYEKQPNSLGIDAWYLTAVDFRTGQRRWTKLTGTGPSYDNNWAPVTIGPDGTAYVGVFNGIVAVRDTG</sequence>
<feature type="compositionally biased region" description="Polar residues" evidence="1">
    <location>
        <begin position="329"/>
        <end position="340"/>
    </location>
</feature>
<feature type="region of interest" description="Disordered" evidence="1">
    <location>
        <begin position="323"/>
        <end position="345"/>
    </location>
</feature>
<name>A0AAU2VHS3_9ACTN</name>
<feature type="signal peptide" evidence="2">
    <location>
        <begin position="1"/>
        <end position="36"/>
    </location>
</feature>
<evidence type="ECO:0000256" key="1">
    <source>
        <dbReference type="SAM" id="MobiDB-lite"/>
    </source>
</evidence>
<feature type="chain" id="PRO_5043401727" description="Secreted protein" evidence="2">
    <location>
        <begin position="37"/>
        <end position="532"/>
    </location>
</feature>
<protein>
    <recommendedName>
        <fullName evidence="4">Secreted protein</fullName>
    </recommendedName>
</protein>
<feature type="region of interest" description="Disordered" evidence="1">
    <location>
        <begin position="47"/>
        <end position="104"/>
    </location>
</feature>
<reference evidence="3" key="1">
    <citation type="submission" date="2022-10" db="EMBL/GenBank/DDBJ databases">
        <title>The complete genomes of actinobacterial strains from the NBC collection.</title>
        <authorList>
            <person name="Joergensen T.S."/>
            <person name="Alvarez Arevalo M."/>
            <person name="Sterndorff E.B."/>
            <person name="Faurdal D."/>
            <person name="Vuksanovic O."/>
            <person name="Mourched A.-S."/>
            <person name="Charusanti P."/>
            <person name="Shaw S."/>
            <person name="Blin K."/>
            <person name="Weber T."/>
        </authorList>
    </citation>
    <scope>NUCLEOTIDE SEQUENCE</scope>
    <source>
        <strain evidence="3">NBC_00008</strain>
    </source>
</reference>
<evidence type="ECO:0008006" key="4">
    <source>
        <dbReference type="Google" id="ProtNLM"/>
    </source>
</evidence>
<keyword evidence="2" id="KW-0732">Signal</keyword>
<accession>A0AAU2VHS3</accession>
<organism evidence="3">
    <name type="scientific">Streptomyces sp. NBC_00008</name>
    <dbReference type="NCBI Taxonomy" id="2903610"/>
    <lineage>
        <taxon>Bacteria</taxon>
        <taxon>Bacillati</taxon>
        <taxon>Actinomycetota</taxon>
        <taxon>Actinomycetes</taxon>
        <taxon>Kitasatosporales</taxon>
        <taxon>Streptomycetaceae</taxon>
        <taxon>Streptomyces</taxon>
    </lineage>
</organism>
<gene>
    <name evidence="3" type="ORF">OG398_01375</name>
</gene>